<dbReference type="PANTHER" id="PTHR46333:SF2">
    <property type="entry name" value="CYTOKINESIS PROTEIN 3"/>
    <property type="match status" value="1"/>
</dbReference>
<name>A0A1B2DCH5_9BACL</name>
<dbReference type="AlphaFoldDB" id="A0A1B2DCH5"/>
<dbReference type="RefSeq" id="WP_099516807.1">
    <property type="nucleotide sequence ID" value="NZ_CP016808.1"/>
</dbReference>
<reference evidence="2" key="1">
    <citation type="submission" date="2016-08" db="EMBL/GenBank/DDBJ databases">
        <title>Complete Genome Seqeunce of Paenibacillus sp. BIHB 4019 from tea rhizoplane.</title>
        <authorList>
            <person name="Thakur R."/>
            <person name="Swarnkar M.K."/>
            <person name="Gulati A."/>
        </authorList>
    </citation>
    <scope>NUCLEOTIDE SEQUENCE [LARGE SCALE GENOMIC DNA]</scope>
    <source>
        <strain evidence="2">BIHB4019</strain>
    </source>
</reference>
<accession>A0A1B2DCH5</accession>
<proteinExistence type="predicted"/>
<dbReference type="InterPro" id="IPR002931">
    <property type="entry name" value="Transglutaminase-like"/>
</dbReference>
<protein>
    <recommendedName>
        <fullName evidence="1">Transglutaminase-like domain-containing protein</fullName>
    </recommendedName>
</protein>
<dbReference type="SUPFAM" id="SSF54001">
    <property type="entry name" value="Cysteine proteinases"/>
    <property type="match status" value="1"/>
</dbReference>
<evidence type="ECO:0000313" key="2">
    <source>
        <dbReference type="EMBL" id="ANY65409.1"/>
    </source>
</evidence>
<dbReference type="GO" id="GO:0005737">
    <property type="term" value="C:cytoplasm"/>
    <property type="evidence" value="ECO:0007669"/>
    <property type="project" value="TreeGrafter"/>
</dbReference>
<sequence length="379" mass="42499">MRFSIWKPAVIAVAVLGTLYFTMKQEWLPVFAASEQQGQGSGTISQLEQELAAHFKNREEHFTLQYNGDSSKLSAELKSIIDRAMAKDDYTAYILESYVYTTRSLGTRSTIKMEASYRESKEQTAEVDRVVAQQLKKLITSGMNDHLKVKAIHDWIAGKLRYDQSLSHYTAYEAITTGSAVCQGYALLAYKMLSEAGITTKIAEGTVDTGDHAWNMVKLDGHWYHLDVTWDDPVATDPAAPADTIQYSYYLKTDKEMRHDHQWKKSYPAATTSYSAELDKLEKKGGSAAASYKKLGQQLGFQWLKPENIVADRAALTEKIRAGVKRGATSLEFRYMKGDTFSADLKSAVAALQVPIGYSARYEPYLHDGSQLVKLQLTY</sequence>
<dbReference type="SMART" id="SM00460">
    <property type="entry name" value="TGc"/>
    <property type="match status" value="1"/>
</dbReference>
<dbReference type="Pfam" id="PF01841">
    <property type="entry name" value="Transglut_core"/>
    <property type="match status" value="1"/>
</dbReference>
<dbReference type="PANTHER" id="PTHR46333">
    <property type="entry name" value="CYTOKINESIS PROTEIN 3"/>
    <property type="match status" value="1"/>
</dbReference>
<dbReference type="Gene3D" id="3.10.620.30">
    <property type="match status" value="1"/>
</dbReference>
<dbReference type="InterPro" id="IPR038765">
    <property type="entry name" value="Papain-like_cys_pep_sf"/>
</dbReference>
<organism evidence="2">
    <name type="scientific">Paenibacillus sp. BIHB 4019</name>
    <dbReference type="NCBI Taxonomy" id="1870819"/>
    <lineage>
        <taxon>Bacteria</taxon>
        <taxon>Bacillati</taxon>
        <taxon>Bacillota</taxon>
        <taxon>Bacilli</taxon>
        <taxon>Bacillales</taxon>
        <taxon>Paenibacillaceae</taxon>
        <taxon>Paenibacillus</taxon>
    </lineage>
</organism>
<feature type="domain" description="Transglutaminase-like" evidence="1">
    <location>
        <begin position="174"/>
        <end position="230"/>
    </location>
</feature>
<dbReference type="EMBL" id="CP016808">
    <property type="protein sequence ID" value="ANY65409.1"/>
    <property type="molecule type" value="Genomic_DNA"/>
</dbReference>
<gene>
    <name evidence="2" type="ORF">BBD42_02175</name>
</gene>
<evidence type="ECO:0000259" key="1">
    <source>
        <dbReference type="SMART" id="SM00460"/>
    </source>
</evidence>
<dbReference type="InterPro" id="IPR052557">
    <property type="entry name" value="CAP/Cytokinesis_protein"/>
</dbReference>